<dbReference type="GO" id="GO:0017056">
    <property type="term" value="F:structural constituent of nuclear pore"/>
    <property type="evidence" value="ECO:0007669"/>
    <property type="project" value="TreeGrafter"/>
</dbReference>
<feature type="domain" description="RRM Nup35-type" evidence="10">
    <location>
        <begin position="309"/>
        <end position="393"/>
    </location>
</feature>
<dbReference type="Pfam" id="PF05172">
    <property type="entry name" value="RRM_Nup35"/>
    <property type="match status" value="1"/>
</dbReference>
<dbReference type="InterPro" id="IPR035979">
    <property type="entry name" value="RBD_domain_sf"/>
</dbReference>
<dbReference type="SUPFAM" id="SSF54928">
    <property type="entry name" value="RNA-binding domain, RBD"/>
    <property type="match status" value="1"/>
</dbReference>
<keyword evidence="2 8" id="KW-0813">Transport</keyword>
<protein>
    <submittedName>
        <fullName evidence="11">Nucleoporin nup40</fullName>
    </submittedName>
</protein>
<dbReference type="OrthoDB" id="3365060at2759"/>
<dbReference type="InterPro" id="IPR007846">
    <property type="entry name" value="RRM_NUP35_dom"/>
</dbReference>
<evidence type="ECO:0000313" key="11">
    <source>
        <dbReference type="EMBL" id="AYO44363.1"/>
    </source>
</evidence>
<keyword evidence="7 8" id="KW-0539">Nucleus</keyword>
<dbReference type="GO" id="GO:0044613">
    <property type="term" value="C:nuclear pore central transport channel"/>
    <property type="evidence" value="ECO:0007669"/>
    <property type="project" value="TreeGrafter"/>
</dbReference>
<comment type="subcellular location">
    <subcellularLocation>
        <location evidence="1">Nucleus</location>
        <location evidence="1">Nuclear pore complex</location>
    </subcellularLocation>
</comment>
<feature type="compositionally biased region" description="Low complexity" evidence="9">
    <location>
        <begin position="268"/>
        <end position="277"/>
    </location>
</feature>
<sequence length="503" mass="51780">MFSTWAAPGTSRQTVGAVPSTPNPNAPSLSASGGAGSWMQTQASPGPSASTLGTPGAAGQQPGSLFSTPQHTSPQAFPGFMPAHPPTQSPFATQLAPTASPAGAQPWTAAQASPMSQAPVAYLPGYLSKIRGGDRSSASTNRSAEAAVSPIVKPEADTSSILLPKEHAAASTIAPASPPNGFHSSFFARSSMDGGEPTRSPPPAGSGVREGGIFGYSSLRGSRPPPAQDEADRSASRAPTSPPLPASLTNSAFPQVGADVMDDDDDAPPQQALQDMPPSHLRAFDTSTASMAAVPEKTRVGAPTSQGAPVAQRSVLVYGFPPLMRSVVVEQLAALGEVETVDDVTTVHAQDKTLRLVYREPVQALQAVLQNGKSLAGTCMIGVRWENDAMHQQSLIRGLDAPLLGASSMDTKAAAAAVPSTPVTKAHPPSTPAFGRPIQKIDTPGSVLAQPAKDTSKKSTFESLMNMRASIFGTAPQPKDATLDVNAKPTSVWGYVAESLFGW</sequence>
<proteinExistence type="predicted"/>
<feature type="compositionally biased region" description="Polar residues" evidence="9">
    <location>
        <begin position="38"/>
        <end position="53"/>
    </location>
</feature>
<keyword evidence="12" id="KW-1185">Reference proteome</keyword>
<evidence type="ECO:0000256" key="9">
    <source>
        <dbReference type="SAM" id="MobiDB-lite"/>
    </source>
</evidence>
<dbReference type="PANTHER" id="PTHR21527">
    <property type="entry name" value="NUCLEOPORIN NUP35"/>
    <property type="match status" value="1"/>
</dbReference>
<dbReference type="AlphaFoldDB" id="A0A3G2S8I0"/>
<dbReference type="GO" id="GO:0051028">
    <property type="term" value="P:mRNA transport"/>
    <property type="evidence" value="ECO:0007669"/>
    <property type="project" value="UniProtKB-UniRule"/>
</dbReference>
<dbReference type="STRING" id="425264.A0A3G2S8I0"/>
<feature type="region of interest" description="Disordered" evidence="9">
    <location>
        <begin position="170"/>
        <end position="277"/>
    </location>
</feature>
<dbReference type="GO" id="GO:0006999">
    <property type="term" value="P:nuclear pore organization"/>
    <property type="evidence" value="ECO:0007669"/>
    <property type="project" value="TreeGrafter"/>
</dbReference>
<organism evidence="11 12">
    <name type="scientific">Malassezia restricta (strain ATCC 96810 / NBRC 103918 / CBS 7877)</name>
    <name type="common">Seborrheic dermatitis infection agent</name>
    <dbReference type="NCBI Taxonomy" id="425264"/>
    <lineage>
        <taxon>Eukaryota</taxon>
        <taxon>Fungi</taxon>
        <taxon>Dikarya</taxon>
        <taxon>Basidiomycota</taxon>
        <taxon>Ustilaginomycotina</taxon>
        <taxon>Malasseziomycetes</taxon>
        <taxon>Malasseziales</taxon>
        <taxon>Malasseziaceae</taxon>
        <taxon>Malassezia</taxon>
    </lineage>
</organism>
<evidence type="ECO:0000256" key="4">
    <source>
        <dbReference type="ARBA" id="ARBA00022927"/>
    </source>
</evidence>
<evidence type="ECO:0000256" key="5">
    <source>
        <dbReference type="ARBA" id="ARBA00023010"/>
    </source>
</evidence>
<accession>A0A3G2S8I0</accession>
<name>A0A3G2S8I0_MALR7</name>
<dbReference type="Proteomes" id="UP000269793">
    <property type="component" value="Chromosome VI"/>
</dbReference>
<keyword evidence="3 8" id="KW-0509">mRNA transport</keyword>
<evidence type="ECO:0000256" key="6">
    <source>
        <dbReference type="ARBA" id="ARBA00023132"/>
    </source>
</evidence>
<dbReference type="VEuPathDB" id="FungiDB:DNF11_3413"/>
<feature type="region of interest" description="Disordered" evidence="9">
    <location>
        <begin position="1"/>
        <end position="114"/>
    </location>
</feature>
<evidence type="ECO:0000256" key="8">
    <source>
        <dbReference type="PROSITE-ProRule" id="PRU00804"/>
    </source>
</evidence>
<evidence type="ECO:0000313" key="12">
    <source>
        <dbReference type="Proteomes" id="UP000269793"/>
    </source>
</evidence>
<evidence type="ECO:0000256" key="3">
    <source>
        <dbReference type="ARBA" id="ARBA00022816"/>
    </source>
</evidence>
<dbReference type="InterPro" id="IPR012677">
    <property type="entry name" value="Nucleotide-bd_a/b_plait_sf"/>
</dbReference>
<dbReference type="PROSITE" id="PS51472">
    <property type="entry name" value="RRM_NUP35"/>
    <property type="match status" value="1"/>
</dbReference>
<dbReference type="GO" id="GO:0005543">
    <property type="term" value="F:phospholipid binding"/>
    <property type="evidence" value="ECO:0007669"/>
    <property type="project" value="TreeGrafter"/>
</dbReference>
<dbReference type="GO" id="GO:0003676">
    <property type="term" value="F:nucleic acid binding"/>
    <property type="evidence" value="ECO:0007669"/>
    <property type="project" value="InterPro"/>
</dbReference>
<evidence type="ECO:0000256" key="2">
    <source>
        <dbReference type="ARBA" id="ARBA00022448"/>
    </source>
</evidence>
<dbReference type="EMBL" id="CP033153">
    <property type="protein sequence ID" value="AYO44363.1"/>
    <property type="molecule type" value="Genomic_DNA"/>
</dbReference>
<feature type="region of interest" description="Disordered" evidence="9">
    <location>
        <begin position="131"/>
        <end position="151"/>
    </location>
</feature>
<dbReference type="PANTHER" id="PTHR21527:SF6">
    <property type="entry name" value="NUCLEOPORIN NUP35"/>
    <property type="match status" value="1"/>
</dbReference>
<dbReference type="GO" id="GO:0044615">
    <property type="term" value="C:nuclear pore nuclear basket"/>
    <property type="evidence" value="ECO:0007669"/>
    <property type="project" value="TreeGrafter"/>
</dbReference>
<feature type="compositionally biased region" description="Polar residues" evidence="9">
    <location>
        <begin position="61"/>
        <end position="75"/>
    </location>
</feature>
<gene>
    <name evidence="11" type="primary">nup40</name>
    <name evidence="11" type="ORF">DNF11_3413</name>
</gene>
<evidence type="ECO:0000256" key="7">
    <source>
        <dbReference type="ARBA" id="ARBA00023242"/>
    </source>
</evidence>
<evidence type="ECO:0000256" key="1">
    <source>
        <dbReference type="ARBA" id="ARBA00004567"/>
    </source>
</evidence>
<evidence type="ECO:0000259" key="10">
    <source>
        <dbReference type="PROSITE" id="PS51472"/>
    </source>
</evidence>
<reference evidence="11 12" key="1">
    <citation type="submission" date="2018-10" db="EMBL/GenBank/DDBJ databases">
        <title>Complete genome sequence of Malassezia restricta CBS 7877.</title>
        <authorList>
            <person name="Morand S.C."/>
            <person name="Bertignac M."/>
            <person name="Iltis A."/>
            <person name="Kolder I."/>
            <person name="Pirovano W."/>
            <person name="Jourdain R."/>
            <person name="Clavaud C."/>
        </authorList>
    </citation>
    <scope>NUCLEOTIDE SEQUENCE [LARGE SCALE GENOMIC DNA]</scope>
    <source>
        <strain evidence="11 12">CBS 7877</strain>
    </source>
</reference>
<keyword evidence="5" id="KW-0811">Translocation</keyword>
<keyword evidence="4" id="KW-0653">Protein transport</keyword>
<dbReference type="GO" id="GO:0006607">
    <property type="term" value="P:NLS-bearing protein import into nucleus"/>
    <property type="evidence" value="ECO:0007669"/>
    <property type="project" value="TreeGrafter"/>
</dbReference>
<dbReference type="Gene3D" id="3.30.70.330">
    <property type="match status" value="1"/>
</dbReference>
<keyword evidence="6 8" id="KW-0906">Nuclear pore complex</keyword>